<dbReference type="InterPro" id="IPR002067">
    <property type="entry name" value="MCP"/>
</dbReference>
<protein>
    <recommendedName>
        <fullName evidence="13">Mitochondrial carrier protein</fullName>
    </recommendedName>
</protein>
<dbReference type="RefSeq" id="XP_005780371.1">
    <property type="nucleotide sequence ID" value="XM_005780314.1"/>
</dbReference>
<dbReference type="Pfam" id="PF00153">
    <property type="entry name" value="Mito_carr"/>
    <property type="match status" value="3"/>
</dbReference>
<dbReference type="SUPFAM" id="SSF103506">
    <property type="entry name" value="Mitochondrial carrier"/>
    <property type="match status" value="1"/>
</dbReference>
<reference evidence="11" key="2">
    <citation type="submission" date="2024-10" db="UniProtKB">
        <authorList>
            <consortium name="EnsemblProtists"/>
        </authorList>
    </citation>
    <scope>IDENTIFICATION</scope>
</reference>
<feature type="repeat" description="Solcar" evidence="9">
    <location>
        <begin position="99"/>
        <end position="185"/>
    </location>
</feature>
<organism evidence="11 12">
    <name type="scientific">Emiliania huxleyi (strain CCMP1516)</name>
    <dbReference type="NCBI Taxonomy" id="280463"/>
    <lineage>
        <taxon>Eukaryota</taxon>
        <taxon>Haptista</taxon>
        <taxon>Haptophyta</taxon>
        <taxon>Prymnesiophyceae</taxon>
        <taxon>Isochrysidales</taxon>
        <taxon>Noelaerhabdaceae</taxon>
        <taxon>Emiliania</taxon>
    </lineage>
</organism>
<dbReference type="EnsemblProtists" id="EOD27942">
    <property type="protein sequence ID" value="EOD27942"/>
    <property type="gene ID" value="EMIHUDRAFT_73255"/>
</dbReference>
<keyword evidence="4 9" id="KW-0812">Transmembrane</keyword>
<dbReference type="GeneID" id="17273487"/>
<reference evidence="12" key="1">
    <citation type="journal article" date="2013" name="Nature">
        <title>Pan genome of the phytoplankton Emiliania underpins its global distribution.</title>
        <authorList>
            <person name="Read B.A."/>
            <person name="Kegel J."/>
            <person name="Klute M.J."/>
            <person name="Kuo A."/>
            <person name="Lefebvre S.C."/>
            <person name="Maumus F."/>
            <person name="Mayer C."/>
            <person name="Miller J."/>
            <person name="Monier A."/>
            <person name="Salamov A."/>
            <person name="Young J."/>
            <person name="Aguilar M."/>
            <person name="Claverie J.M."/>
            <person name="Frickenhaus S."/>
            <person name="Gonzalez K."/>
            <person name="Herman E.K."/>
            <person name="Lin Y.C."/>
            <person name="Napier J."/>
            <person name="Ogata H."/>
            <person name="Sarno A.F."/>
            <person name="Shmutz J."/>
            <person name="Schroeder D."/>
            <person name="de Vargas C."/>
            <person name="Verret F."/>
            <person name="von Dassow P."/>
            <person name="Valentin K."/>
            <person name="Van de Peer Y."/>
            <person name="Wheeler G."/>
            <person name="Dacks J.B."/>
            <person name="Delwiche C.F."/>
            <person name="Dyhrman S.T."/>
            <person name="Glockner G."/>
            <person name="John U."/>
            <person name="Richards T."/>
            <person name="Worden A.Z."/>
            <person name="Zhang X."/>
            <person name="Grigoriev I.V."/>
            <person name="Allen A.E."/>
            <person name="Bidle K."/>
            <person name="Borodovsky M."/>
            <person name="Bowler C."/>
            <person name="Brownlee C."/>
            <person name="Cock J.M."/>
            <person name="Elias M."/>
            <person name="Gladyshev V.N."/>
            <person name="Groth M."/>
            <person name="Guda C."/>
            <person name="Hadaegh A."/>
            <person name="Iglesias-Rodriguez M.D."/>
            <person name="Jenkins J."/>
            <person name="Jones B.M."/>
            <person name="Lawson T."/>
            <person name="Leese F."/>
            <person name="Lindquist E."/>
            <person name="Lobanov A."/>
            <person name="Lomsadze A."/>
            <person name="Malik S.B."/>
            <person name="Marsh M.E."/>
            <person name="Mackinder L."/>
            <person name="Mock T."/>
            <person name="Mueller-Roeber B."/>
            <person name="Pagarete A."/>
            <person name="Parker M."/>
            <person name="Probert I."/>
            <person name="Quesneville H."/>
            <person name="Raines C."/>
            <person name="Rensing S.A."/>
            <person name="Riano-Pachon D.M."/>
            <person name="Richier S."/>
            <person name="Rokitta S."/>
            <person name="Shiraiwa Y."/>
            <person name="Soanes D.M."/>
            <person name="van der Giezen M."/>
            <person name="Wahlund T.M."/>
            <person name="Williams B."/>
            <person name="Wilson W."/>
            <person name="Wolfe G."/>
            <person name="Wurch L.L."/>
        </authorList>
    </citation>
    <scope>NUCLEOTIDE SEQUENCE</scope>
</reference>
<sequence length="293" mass="30673">DMAPSSSHQSARNELTAGACAGAASTFLTHPLDTLRVRMQVGSFPGAVAAFRSILAAEGLSAFWRGLSVPLAASTVRSALSFGCLSAVLRALCDEPATPTLGECAVAGSVTCALGAVYLHPCDRIKILLQVRHEGRAFSGPLEVVQTVVRRSGFRGLYRGIGVCVVMDLVSGAIYFGGNRWLTVNFAEGGGGDGGDSGDGATQALKLVGAGSLSGVSSWAAIYPLDVVRTRMAAQPFGWEGAADIARQLFRTGGERAFFRGLVPCLARSCFSDGIFFPVYWSVSWQLGTRGQD</sequence>
<dbReference type="PRINTS" id="PR00926">
    <property type="entry name" value="MITOCARRIER"/>
</dbReference>
<dbReference type="AlphaFoldDB" id="A0A0D3JWQ7"/>
<dbReference type="eggNOG" id="KOG0762">
    <property type="taxonomic scope" value="Eukaryota"/>
</dbReference>
<evidence type="ECO:0000256" key="8">
    <source>
        <dbReference type="ARBA" id="ARBA00023136"/>
    </source>
</evidence>
<dbReference type="GO" id="GO:0022857">
    <property type="term" value="F:transmembrane transporter activity"/>
    <property type="evidence" value="ECO:0007669"/>
    <property type="project" value="TreeGrafter"/>
</dbReference>
<evidence type="ECO:0000313" key="11">
    <source>
        <dbReference type="EnsemblProtists" id="EOD27942"/>
    </source>
</evidence>
<name>A0A0D3JWQ7_EMIH1</name>
<keyword evidence="12" id="KW-1185">Reference proteome</keyword>
<keyword evidence="8 9" id="KW-0472">Membrane</keyword>
<dbReference type="InterPro" id="IPR018108">
    <property type="entry name" value="MCP_transmembrane"/>
</dbReference>
<keyword evidence="3 10" id="KW-0813">Transport</keyword>
<evidence type="ECO:0000256" key="10">
    <source>
        <dbReference type="RuleBase" id="RU000488"/>
    </source>
</evidence>
<dbReference type="Proteomes" id="UP000013827">
    <property type="component" value="Unassembled WGS sequence"/>
</dbReference>
<dbReference type="KEGG" id="ehx:EMIHUDRAFT_73255"/>
<evidence type="ECO:0000256" key="3">
    <source>
        <dbReference type="ARBA" id="ARBA00022448"/>
    </source>
</evidence>
<evidence type="ECO:0000256" key="5">
    <source>
        <dbReference type="ARBA" id="ARBA00022737"/>
    </source>
</evidence>
<evidence type="ECO:0000256" key="4">
    <source>
        <dbReference type="ARBA" id="ARBA00022692"/>
    </source>
</evidence>
<evidence type="ECO:0000256" key="6">
    <source>
        <dbReference type="ARBA" id="ARBA00022989"/>
    </source>
</evidence>
<evidence type="ECO:0008006" key="13">
    <source>
        <dbReference type="Google" id="ProtNLM"/>
    </source>
</evidence>
<feature type="repeat" description="Solcar" evidence="9">
    <location>
        <begin position="202"/>
        <end position="286"/>
    </location>
</feature>
<evidence type="ECO:0000256" key="2">
    <source>
        <dbReference type="ARBA" id="ARBA00006375"/>
    </source>
</evidence>
<accession>A0A0D3JWQ7</accession>
<dbReference type="Gene3D" id="1.50.40.10">
    <property type="entry name" value="Mitochondrial carrier domain"/>
    <property type="match status" value="2"/>
</dbReference>
<dbReference type="PANTHER" id="PTHR45624:SF10">
    <property type="entry name" value="SLC (SOLUTE CARRIER) HOMOLOG"/>
    <property type="match status" value="1"/>
</dbReference>
<evidence type="ECO:0000256" key="1">
    <source>
        <dbReference type="ARBA" id="ARBA00004225"/>
    </source>
</evidence>
<evidence type="ECO:0000313" key="12">
    <source>
        <dbReference type="Proteomes" id="UP000013827"/>
    </source>
</evidence>
<dbReference type="PROSITE" id="PS50920">
    <property type="entry name" value="SOLCAR"/>
    <property type="match status" value="3"/>
</dbReference>
<evidence type="ECO:0000256" key="7">
    <source>
        <dbReference type="ARBA" id="ARBA00023128"/>
    </source>
</evidence>
<comment type="similarity">
    <text evidence="2 10">Belongs to the mitochondrial carrier (TC 2.A.29) family.</text>
</comment>
<feature type="repeat" description="Solcar" evidence="9">
    <location>
        <begin position="9"/>
        <end position="91"/>
    </location>
</feature>
<keyword evidence="6" id="KW-1133">Transmembrane helix</keyword>
<dbReference type="PaxDb" id="2903-EOD27942"/>
<evidence type="ECO:0000256" key="9">
    <source>
        <dbReference type="PROSITE-ProRule" id="PRU00282"/>
    </source>
</evidence>
<dbReference type="GO" id="GO:0031966">
    <property type="term" value="C:mitochondrial membrane"/>
    <property type="evidence" value="ECO:0007669"/>
    <property type="project" value="UniProtKB-SubCell"/>
</dbReference>
<proteinExistence type="inferred from homology"/>
<dbReference type="InterPro" id="IPR050567">
    <property type="entry name" value="Mitochondrial_Carrier"/>
</dbReference>
<dbReference type="InterPro" id="IPR023395">
    <property type="entry name" value="MCP_dom_sf"/>
</dbReference>
<keyword evidence="5" id="KW-0677">Repeat</keyword>
<comment type="subcellular location">
    <subcellularLocation>
        <location evidence="1">Mitochondrion membrane</location>
        <topology evidence="1">Multi-pass membrane protein</topology>
    </subcellularLocation>
</comment>
<dbReference type="PANTHER" id="PTHR45624">
    <property type="entry name" value="MITOCHONDRIAL BASIC AMINO ACIDS TRANSPORTER-RELATED"/>
    <property type="match status" value="1"/>
</dbReference>
<keyword evidence="7" id="KW-0496">Mitochondrion</keyword>
<dbReference type="HOGENOM" id="CLU_015166_16_1_1"/>